<evidence type="ECO:0000259" key="5">
    <source>
        <dbReference type="Pfam" id="PF07589"/>
    </source>
</evidence>
<reference evidence="7 8" key="1">
    <citation type="submission" date="2024-05" db="EMBL/GenBank/DDBJ databases">
        <title>Roseateles sp. DJS-2-20 16S ribosomal RNA gene Genome sequencing and assembly.</title>
        <authorList>
            <person name="Woo H."/>
        </authorList>
    </citation>
    <scope>NUCLEOTIDE SEQUENCE [LARGE SCALE GENOMIC DNA]</scope>
    <source>
        <strain evidence="7 8">DJS-2-20</strain>
    </source>
</reference>
<dbReference type="Proteomes" id="UP001495147">
    <property type="component" value="Unassembled WGS sequence"/>
</dbReference>
<accession>A0ABV0FZ36</accession>
<proteinExistence type="predicted"/>
<dbReference type="NCBIfam" id="TIGR02595">
    <property type="entry name" value="PEP_CTERM"/>
    <property type="match status" value="1"/>
</dbReference>
<dbReference type="EMBL" id="JBDPZD010000001">
    <property type="protein sequence ID" value="MEO3690557.1"/>
    <property type="molecule type" value="Genomic_DNA"/>
</dbReference>
<sequence length="208" mass="22230">MKLLPVALAALLLSSAVSAQTLTPTQTAHVVDRAGQGISSDWYLTVNWDDAAPNVGLLQFDLTGVTSVTSATLNLFHQWNSYETASFAVYRNTSAWINGATYDWSTLPSVDATPVAVLNLVAGEYGQNETYSLDVTSAVAGWVNGSYANYGFTFARTDAPNPFLYFQGGVGQDHPATLQINAVPEPSTYAFMIGGIALLGLRARRRAA</sequence>
<dbReference type="RefSeq" id="WP_347703383.1">
    <property type="nucleotide sequence ID" value="NZ_JBDPZD010000001.1"/>
</dbReference>
<dbReference type="NCBIfam" id="NF033679">
    <property type="entry name" value="DNRLRE_dom"/>
    <property type="match status" value="1"/>
</dbReference>
<gene>
    <name evidence="7" type="ORF">ABDJ85_03700</name>
</gene>
<keyword evidence="3 4" id="KW-0732">Signal</keyword>
<comment type="caution">
    <text evidence="7">The sequence shown here is derived from an EMBL/GenBank/DDBJ whole genome shotgun (WGS) entry which is preliminary data.</text>
</comment>
<feature type="domain" description="Ice-binding protein C-terminal" evidence="5">
    <location>
        <begin position="182"/>
        <end position="206"/>
    </location>
</feature>
<organism evidence="7 8">
    <name type="scientific">Roseateles paludis</name>
    <dbReference type="NCBI Taxonomy" id="3145238"/>
    <lineage>
        <taxon>Bacteria</taxon>
        <taxon>Pseudomonadati</taxon>
        <taxon>Pseudomonadota</taxon>
        <taxon>Betaproteobacteria</taxon>
        <taxon>Burkholderiales</taxon>
        <taxon>Sphaerotilaceae</taxon>
        <taxon>Roseateles</taxon>
    </lineage>
</organism>
<evidence type="ECO:0000256" key="2">
    <source>
        <dbReference type="ARBA" id="ARBA00022525"/>
    </source>
</evidence>
<evidence type="ECO:0000256" key="3">
    <source>
        <dbReference type="ARBA" id="ARBA00022729"/>
    </source>
</evidence>
<dbReference type="InterPro" id="IPR055372">
    <property type="entry name" value="CBM96"/>
</dbReference>
<feature type="chain" id="PRO_5046749347" evidence="4">
    <location>
        <begin position="20"/>
        <end position="208"/>
    </location>
</feature>
<keyword evidence="8" id="KW-1185">Reference proteome</keyword>
<evidence type="ECO:0000256" key="4">
    <source>
        <dbReference type="SAM" id="SignalP"/>
    </source>
</evidence>
<protein>
    <submittedName>
        <fullName evidence="7">DNRLRE domain-containing protein</fullName>
    </submittedName>
</protein>
<dbReference type="Pfam" id="PF07589">
    <property type="entry name" value="PEP-CTERM"/>
    <property type="match status" value="1"/>
</dbReference>
<comment type="subcellular location">
    <subcellularLocation>
        <location evidence="1">Secreted</location>
    </subcellularLocation>
</comment>
<feature type="domain" description="Carbohydrate-binding module family 96" evidence="6">
    <location>
        <begin position="20"/>
        <end position="161"/>
    </location>
</feature>
<evidence type="ECO:0000313" key="8">
    <source>
        <dbReference type="Proteomes" id="UP001495147"/>
    </source>
</evidence>
<keyword evidence="2" id="KW-0964">Secreted</keyword>
<name>A0ABV0FZ36_9BURK</name>
<evidence type="ECO:0000259" key="6">
    <source>
        <dbReference type="Pfam" id="PF24517"/>
    </source>
</evidence>
<dbReference type="InterPro" id="IPR013424">
    <property type="entry name" value="Ice-binding_C"/>
</dbReference>
<evidence type="ECO:0000313" key="7">
    <source>
        <dbReference type="EMBL" id="MEO3690557.1"/>
    </source>
</evidence>
<feature type="signal peptide" evidence="4">
    <location>
        <begin position="1"/>
        <end position="19"/>
    </location>
</feature>
<evidence type="ECO:0000256" key="1">
    <source>
        <dbReference type="ARBA" id="ARBA00004613"/>
    </source>
</evidence>
<dbReference type="Pfam" id="PF24517">
    <property type="entry name" value="CBM96"/>
    <property type="match status" value="1"/>
</dbReference>